<dbReference type="AlphaFoldDB" id="A0A444IY78"/>
<gene>
    <name evidence="2" type="ORF">H206_00636</name>
</gene>
<accession>A0A444IY78</accession>
<reference evidence="2 3" key="1">
    <citation type="submission" date="2017-01" db="EMBL/GenBank/DDBJ databases">
        <title>The cable genome- insights into the physiology and evolution of filamentous bacteria capable of sulfide oxidation via long distance electron transfer.</title>
        <authorList>
            <person name="Schreiber L."/>
            <person name="Bjerg J.T."/>
            <person name="Boggild A."/>
            <person name="Van De Vossenberg J."/>
            <person name="Meysman F."/>
            <person name="Nielsen L.P."/>
            <person name="Schramm A."/>
            <person name="Kjeldsen K.U."/>
        </authorList>
    </citation>
    <scope>NUCLEOTIDE SEQUENCE [LARGE SCALE GENOMIC DNA]</scope>
    <source>
        <strain evidence="2">MCF</strain>
    </source>
</reference>
<evidence type="ECO:0000313" key="2">
    <source>
        <dbReference type="EMBL" id="RWX45814.1"/>
    </source>
</evidence>
<feature type="region of interest" description="Disordered" evidence="1">
    <location>
        <begin position="43"/>
        <end position="62"/>
    </location>
</feature>
<protein>
    <submittedName>
        <fullName evidence="2">Uncharacterized protein</fullName>
    </submittedName>
</protein>
<proteinExistence type="predicted"/>
<comment type="caution">
    <text evidence="2">The sequence shown here is derived from an EMBL/GenBank/DDBJ whole genome shotgun (WGS) entry which is preliminary data.</text>
</comment>
<name>A0A444IY78_9BACT</name>
<feature type="compositionally biased region" description="Basic and acidic residues" evidence="1">
    <location>
        <begin position="43"/>
        <end position="54"/>
    </location>
</feature>
<dbReference type="Proteomes" id="UP000287853">
    <property type="component" value="Unassembled WGS sequence"/>
</dbReference>
<organism evidence="2 3">
    <name type="scientific">Candidatus Electrothrix aarhusensis</name>
    <dbReference type="NCBI Taxonomy" id="1859131"/>
    <lineage>
        <taxon>Bacteria</taxon>
        <taxon>Pseudomonadati</taxon>
        <taxon>Thermodesulfobacteriota</taxon>
        <taxon>Desulfobulbia</taxon>
        <taxon>Desulfobulbales</taxon>
        <taxon>Desulfobulbaceae</taxon>
        <taxon>Candidatus Electrothrix</taxon>
    </lineage>
</organism>
<dbReference type="EMBL" id="MTKO01000072">
    <property type="protein sequence ID" value="RWX45814.1"/>
    <property type="molecule type" value="Genomic_DNA"/>
</dbReference>
<sequence length="62" mass="7078">MCSGLNFTKINRKRKELITSIFARFGSVDAQKERVAAVRRNDGLNRGQSEKNDQVVHCARTR</sequence>
<evidence type="ECO:0000256" key="1">
    <source>
        <dbReference type="SAM" id="MobiDB-lite"/>
    </source>
</evidence>
<keyword evidence="3" id="KW-1185">Reference proteome</keyword>
<evidence type="ECO:0000313" key="3">
    <source>
        <dbReference type="Proteomes" id="UP000287853"/>
    </source>
</evidence>